<dbReference type="EMBL" id="JBBNAF010000005">
    <property type="protein sequence ID" value="KAK9142592.1"/>
    <property type="molecule type" value="Genomic_DNA"/>
</dbReference>
<keyword evidence="2" id="KW-1185">Reference proteome</keyword>
<sequence>MKRLVKKSQAEEDYIFLGKRVEELDIPKGYFEVYLEEGGGKPKSYLVPSKYMRSQNFLIIFEPIRNDVVYEPRVANCSSKEFERALRIEKNNYKKGFKVLQD</sequence>
<accession>A0AAP0K127</accession>
<comment type="caution">
    <text evidence="1">The sequence shown here is derived from an EMBL/GenBank/DDBJ whole genome shotgun (WGS) entry which is preliminary data.</text>
</comment>
<evidence type="ECO:0000313" key="2">
    <source>
        <dbReference type="Proteomes" id="UP001420932"/>
    </source>
</evidence>
<name>A0AAP0K127_9MAGN</name>
<proteinExistence type="predicted"/>
<dbReference type="Proteomes" id="UP001420932">
    <property type="component" value="Unassembled WGS sequence"/>
</dbReference>
<organism evidence="1 2">
    <name type="scientific">Stephania yunnanensis</name>
    <dbReference type="NCBI Taxonomy" id="152371"/>
    <lineage>
        <taxon>Eukaryota</taxon>
        <taxon>Viridiplantae</taxon>
        <taxon>Streptophyta</taxon>
        <taxon>Embryophyta</taxon>
        <taxon>Tracheophyta</taxon>
        <taxon>Spermatophyta</taxon>
        <taxon>Magnoliopsida</taxon>
        <taxon>Ranunculales</taxon>
        <taxon>Menispermaceae</taxon>
        <taxon>Menispermoideae</taxon>
        <taxon>Cissampelideae</taxon>
        <taxon>Stephania</taxon>
    </lineage>
</organism>
<dbReference type="AlphaFoldDB" id="A0AAP0K127"/>
<reference evidence="1 2" key="1">
    <citation type="submission" date="2024-01" db="EMBL/GenBank/DDBJ databases">
        <title>Genome assemblies of Stephania.</title>
        <authorList>
            <person name="Yang L."/>
        </authorList>
    </citation>
    <scope>NUCLEOTIDE SEQUENCE [LARGE SCALE GENOMIC DNA]</scope>
    <source>
        <strain evidence="1">YNDBR</strain>
        <tissue evidence="1">Leaf</tissue>
    </source>
</reference>
<protein>
    <submittedName>
        <fullName evidence="1">Uncharacterized protein</fullName>
    </submittedName>
</protein>
<evidence type="ECO:0000313" key="1">
    <source>
        <dbReference type="EMBL" id="KAK9142592.1"/>
    </source>
</evidence>
<gene>
    <name evidence="1" type="ORF">Syun_011992</name>
</gene>